<evidence type="ECO:0000256" key="3">
    <source>
        <dbReference type="ARBA" id="ARBA00022723"/>
    </source>
</evidence>
<dbReference type="OrthoDB" id="9805202at2"/>
<dbReference type="Gene3D" id="1.10.760.10">
    <property type="entry name" value="Cytochrome c-like domain"/>
    <property type="match status" value="2"/>
</dbReference>
<evidence type="ECO:0000256" key="8">
    <source>
        <dbReference type="SAM" id="MobiDB-lite"/>
    </source>
</evidence>
<dbReference type="Proteomes" id="UP000243507">
    <property type="component" value="Unassembled WGS sequence"/>
</dbReference>
<keyword evidence="4" id="KW-0732">Signal</keyword>
<sequence>MHKQIHGDAPGRTAADAPPPGRLEDWGALLFMDANLSRNRTQSCATCHDPNHAFTDPRETEAGQAVSLGDDGESLGDRNTPTAAYARFAPAFGRNAKGKWHGGQFHDGRAADLAEQAGGPPLNPVEMGMPSVEAVVERLNASASHRAALRHFASIDDPMADPQASYDAITRAIAAFERTKVFAPFDSKYDRFLRGEAQLSDQEELGRLLFFSPQFTNCNICHQLQASPTAEEETFSNYEYHNVGTPANPVARAVNGTKPGHIDRGLLDHPAIDDPAQAGKFKVPTLRNVAVTGPYMHNGVFKDLRTVILFYNKFNSTRPERQINPETGAPFAAPEVAENISIEELETGPALDDKRIDALVAFLRTLTDARYEHLLEE</sequence>
<dbReference type="InterPro" id="IPR004852">
    <property type="entry name" value="Di-haem_cyt_c_peroxidsae"/>
</dbReference>
<dbReference type="GO" id="GO:0030313">
    <property type="term" value="C:cell envelope"/>
    <property type="evidence" value="ECO:0007669"/>
    <property type="project" value="UniProtKB-SubCell"/>
</dbReference>
<accession>A0A2A4CUA6</accession>
<proteinExistence type="predicted"/>
<evidence type="ECO:0000313" key="11">
    <source>
        <dbReference type="Proteomes" id="UP000243507"/>
    </source>
</evidence>
<dbReference type="PANTHER" id="PTHR30600">
    <property type="entry name" value="CYTOCHROME C PEROXIDASE-RELATED"/>
    <property type="match status" value="1"/>
</dbReference>
<dbReference type="RefSeq" id="WP_096431458.1">
    <property type="nucleotide sequence ID" value="NZ_NTJD01000002.1"/>
</dbReference>
<dbReference type="GO" id="GO:0020037">
    <property type="term" value="F:heme binding"/>
    <property type="evidence" value="ECO:0007669"/>
    <property type="project" value="InterPro"/>
</dbReference>
<dbReference type="GO" id="GO:0009055">
    <property type="term" value="F:electron transfer activity"/>
    <property type="evidence" value="ECO:0007669"/>
    <property type="project" value="InterPro"/>
</dbReference>
<protein>
    <submittedName>
        <fullName evidence="10">Methylamine utilization protein MauG</fullName>
    </submittedName>
</protein>
<keyword evidence="11" id="KW-1185">Reference proteome</keyword>
<dbReference type="PROSITE" id="PS51007">
    <property type="entry name" value="CYTC"/>
    <property type="match status" value="1"/>
</dbReference>
<dbReference type="InterPro" id="IPR036909">
    <property type="entry name" value="Cyt_c-like_dom_sf"/>
</dbReference>
<keyword evidence="3 7" id="KW-0479">Metal-binding</keyword>
<gene>
    <name evidence="10" type="ORF">CLN94_03100</name>
</gene>
<comment type="subcellular location">
    <subcellularLocation>
        <location evidence="1">Cell envelope</location>
    </subcellularLocation>
</comment>
<dbReference type="Pfam" id="PF03150">
    <property type="entry name" value="CCP_MauG"/>
    <property type="match status" value="1"/>
</dbReference>
<reference evidence="10 11" key="1">
    <citation type="submission" date="2017-09" db="EMBL/GenBank/DDBJ databases">
        <title>A multilocus sequence analysis scheme for characterization of bacteria in the genus Thioclava.</title>
        <authorList>
            <person name="Liu Y."/>
            <person name="Shao Z."/>
        </authorList>
    </citation>
    <scope>NUCLEOTIDE SEQUENCE [LARGE SCALE GENOMIC DNA]</scope>
    <source>
        <strain evidence="10 11">CAU 1312</strain>
    </source>
</reference>
<feature type="region of interest" description="Disordered" evidence="8">
    <location>
        <begin position="1"/>
        <end position="21"/>
    </location>
</feature>
<organism evidence="10 11">
    <name type="scientific">Pseudothioclava arenosa</name>
    <dbReference type="NCBI Taxonomy" id="1795308"/>
    <lineage>
        <taxon>Bacteria</taxon>
        <taxon>Pseudomonadati</taxon>
        <taxon>Pseudomonadota</taxon>
        <taxon>Alphaproteobacteria</taxon>
        <taxon>Rhodobacterales</taxon>
        <taxon>Paracoccaceae</taxon>
        <taxon>Pseudothioclava</taxon>
    </lineage>
</organism>
<keyword evidence="2 7" id="KW-0349">Heme</keyword>
<evidence type="ECO:0000256" key="2">
    <source>
        <dbReference type="ARBA" id="ARBA00022617"/>
    </source>
</evidence>
<dbReference type="GO" id="GO:0046872">
    <property type="term" value="F:metal ion binding"/>
    <property type="evidence" value="ECO:0007669"/>
    <property type="project" value="UniProtKB-KW"/>
</dbReference>
<evidence type="ECO:0000313" key="10">
    <source>
        <dbReference type="EMBL" id="PCD77726.1"/>
    </source>
</evidence>
<keyword evidence="5" id="KW-0560">Oxidoreductase</keyword>
<dbReference type="AlphaFoldDB" id="A0A2A4CUA6"/>
<dbReference type="GO" id="GO:0004130">
    <property type="term" value="F:cytochrome-c peroxidase activity"/>
    <property type="evidence" value="ECO:0007669"/>
    <property type="project" value="TreeGrafter"/>
</dbReference>
<dbReference type="PANTHER" id="PTHR30600:SF10">
    <property type="entry name" value="BLL6722 PROTEIN"/>
    <property type="match status" value="1"/>
</dbReference>
<dbReference type="InterPro" id="IPR009056">
    <property type="entry name" value="Cyt_c-like_dom"/>
</dbReference>
<evidence type="ECO:0000259" key="9">
    <source>
        <dbReference type="PROSITE" id="PS51007"/>
    </source>
</evidence>
<name>A0A2A4CUA6_9RHOB</name>
<comment type="caution">
    <text evidence="10">The sequence shown here is derived from an EMBL/GenBank/DDBJ whole genome shotgun (WGS) entry which is preliminary data.</text>
</comment>
<evidence type="ECO:0000256" key="7">
    <source>
        <dbReference type="PROSITE-ProRule" id="PRU00433"/>
    </source>
</evidence>
<dbReference type="InterPro" id="IPR051395">
    <property type="entry name" value="Cytochrome_c_Peroxidase/MauG"/>
</dbReference>
<evidence type="ECO:0000256" key="5">
    <source>
        <dbReference type="ARBA" id="ARBA00023002"/>
    </source>
</evidence>
<feature type="domain" description="Cytochrome c" evidence="9">
    <location>
        <begin position="201"/>
        <end position="367"/>
    </location>
</feature>
<dbReference type="SUPFAM" id="SSF46626">
    <property type="entry name" value="Cytochrome c"/>
    <property type="match status" value="2"/>
</dbReference>
<evidence type="ECO:0000256" key="6">
    <source>
        <dbReference type="ARBA" id="ARBA00023004"/>
    </source>
</evidence>
<dbReference type="EMBL" id="NTJD01000002">
    <property type="protein sequence ID" value="PCD77726.1"/>
    <property type="molecule type" value="Genomic_DNA"/>
</dbReference>
<evidence type="ECO:0000256" key="1">
    <source>
        <dbReference type="ARBA" id="ARBA00004196"/>
    </source>
</evidence>
<evidence type="ECO:0000256" key="4">
    <source>
        <dbReference type="ARBA" id="ARBA00022729"/>
    </source>
</evidence>
<keyword evidence="6 7" id="KW-0408">Iron</keyword>